<evidence type="ECO:0000313" key="1">
    <source>
        <dbReference type="EMBL" id="TWF73558.1"/>
    </source>
</evidence>
<dbReference type="EMBL" id="VIWT01000005">
    <property type="protein sequence ID" value="TWF73558.1"/>
    <property type="molecule type" value="Genomic_DNA"/>
</dbReference>
<evidence type="ECO:0008006" key="3">
    <source>
        <dbReference type="Google" id="ProtNLM"/>
    </source>
</evidence>
<gene>
    <name evidence="1" type="ORF">FHX73_15171</name>
</gene>
<keyword evidence="2" id="KW-1185">Reference proteome</keyword>
<sequence length="182" mass="19994">MTLTVPLVPITATELDSLTPDRLLARSVSLIIRQFAVAGPERSKEIVAGLDPVRGALFGYWVLHTHGGNALTGFCAELPHRTVDPDFWALTERSLLALGDGPLLEVFRRFQREISRAQSAYRASTPVRGDWDGTTTGRMLDLLDRTAMRELDTAYRAAVPDSLARLGAYIRRNGTALFDVAA</sequence>
<reference evidence="1 2" key="1">
    <citation type="submission" date="2019-06" db="EMBL/GenBank/DDBJ databases">
        <title>Sequencing the genomes of 1000 actinobacteria strains.</title>
        <authorList>
            <person name="Klenk H.-P."/>
        </authorList>
    </citation>
    <scope>NUCLEOTIDE SEQUENCE [LARGE SCALE GENOMIC DNA]</scope>
    <source>
        <strain evidence="1 2">DSM 44826</strain>
    </source>
</reference>
<comment type="caution">
    <text evidence="1">The sequence shown here is derived from an EMBL/GenBank/DDBJ whole genome shotgun (WGS) entry which is preliminary data.</text>
</comment>
<name>A0A561SFH4_9ACTN</name>
<organism evidence="1 2">
    <name type="scientific">Kitasatospora viridis</name>
    <dbReference type="NCBI Taxonomy" id="281105"/>
    <lineage>
        <taxon>Bacteria</taxon>
        <taxon>Bacillati</taxon>
        <taxon>Actinomycetota</taxon>
        <taxon>Actinomycetes</taxon>
        <taxon>Kitasatosporales</taxon>
        <taxon>Streptomycetaceae</taxon>
        <taxon>Kitasatospora</taxon>
    </lineage>
</organism>
<dbReference type="Proteomes" id="UP000317940">
    <property type="component" value="Unassembled WGS sequence"/>
</dbReference>
<proteinExistence type="predicted"/>
<dbReference type="AlphaFoldDB" id="A0A561SFH4"/>
<dbReference type="RefSeq" id="WP_145910524.1">
    <property type="nucleotide sequence ID" value="NZ_BAAAMZ010000001.1"/>
</dbReference>
<evidence type="ECO:0000313" key="2">
    <source>
        <dbReference type="Proteomes" id="UP000317940"/>
    </source>
</evidence>
<protein>
    <recommendedName>
        <fullName evidence="3">DUF4375 domain-containing protein</fullName>
    </recommendedName>
</protein>
<accession>A0A561SFH4</accession>